<feature type="region of interest" description="Disordered" evidence="1">
    <location>
        <begin position="52"/>
        <end position="79"/>
    </location>
</feature>
<evidence type="ECO:0000313" key="4">
    <source>
        <dbReference type="Proteomes" id="UP001430193"/>
    </source>
</evidence>
<sequence length="496" mass="53464">MARIKYLGGLVMLALLSPAFGQDQTQTQKLQKEVDDLQSTVKELQAEVKALRAAQPQTAAPPVATAPVPTSVAPPATLTEVPSGQVNALALTDAEHSPLPPQQSVSENQDSVSRIDNEAPPTNPDLKGFIQIPGTETLIRLSGYAKLDAIYDTGAMGYSDAFVTSAIPVPKPHDDSGNFTMQARQTRFGMEVRRPTIFDEDLRFYLEADLFGGGAGNYGFRLRQAYGQLGNTFAGFGWSAFADLDSLPDTLDFEGPPGAIAPRQAGIHQFFRLGENSSLVIAAEQPTSEVSAYQPAYPDIIVNSVHGTQHIPDLILAARTEGGWGHLQLGGLLRQIGYTDYEQSDRVLGGGAQLSGSFKVGPSDPYGDLLMFGAGWGKGIARYLADTGGLDLDAVVEPDGKLHVLSGLGAHLAYAHYWSSNWRSNLVYGIARIQHSSLVGAEDFHDSNYAAANLIWSPSPSFTTGIELLHGRLLEQDNRYNDDTRIQGSIQYSFIK</sequence>
<organism evidence="3 4">
    <name type="scientific">Dyella mobilis</name>
    <dbReference type="NCBI Taxonomy" id="1849582"/>
    <lineage>
        <taxon>Bacteria</taxon>
        <taxon>Pseudomonadati</taxon>
        <taxon>Pseudomonadota</taxon>
        <taxon>Gammaproteobacteria</taxon>
        <taxon>Lysobacterales</taxon>
        <taxon>Rhodanobacteraceae</taxon>
        <taxon>Dyella</taxon>
    </lineage>
</organism>
<feature type="signal peptide" evidence="2">
    <location>
        <begin position="1"/>
        <end position="21"/>
    </location>
</feature>
<dbReference type="Pfam" id="PF19577">
    <property type="entry name" value="DcaP"/>
    <property type="match status" value="1"/>
</dbReference>
<feature type="compositionally biased region" description="Low complexity" evidence="1">
    <location>
        <begin position="53"/>
        <end position="77"/>
    </location>
</feature>
<proteinExistence type="predicted"/>
<evidence type="ECO:0000313" key="3">
    <source>
        <dbReference type="EMBL" id="MBM7128344.1"/>
    </source>
</evidence>
<dbReference type="RefSeq" id="WP_204629968.1">
    <property type="nucleotide sequence ID" value="NZ_BSOC01000009.1"/>
</dbReference>
<evidence type="ECO:0000256" key="2">
    <source>
        <dbReference type="SAM" id="SignalP"/>
    </source>
</evidence>
<accession>A0ABS2KBN7</accession>
<feature type="chain" id="PRO_5046975933" evidence="2">
    <location>
        <begin position="22"/>
        <end position="496"/>
    </location>
</feature>
<feature type="region of interest" description="Disordered" evidence="1">
    <location>
        <begin position="96"/>
        <end position="127"/>
    </location>
</feature>
<dbReference type="Proteomes" id="UP001430193">
    <property type="component" value="Unassembled WGS sequence"/>
</dbReference>
<keyword evidence="2" id="KW-0732">Signal</keyword>
<dbReference type="InterPro" id="IPR045748">
    <property type="entry name" value="DcaP"/>
</dbReference>
<gene>
    <name evidence="3" type="ORF">ISS99_02320</name>
</gene>
<keyword evidence="4" id="KW-1185">Reference proteome</keyword>
<reference evidence="3" key="1">
    <citation type="submission" date="2020-10" db="EMBL/GenBank/DDBJ databases">
        <title>Phylogeny of dyella-like bacteria.</title>
        <authorList>
            <person name="Fu J."/>
        </authorList>
    </citation>
    <scope>NUCLEOTIDE SEQUENCE</scope>
    <source>
        <strain evidence="3">DHON07</strain>
    </source>
</reference>
<evidence type="ECO:0000256" key="1">
    <source>
        <dbReference type="SAM" id="MobiDB-lite"/>
    </source>
</evidence>
<dbReference type="EMBL" id="JADIKF010000033">
    <property type="protein sequence ID" value="MBM7128344.1"/>
    <property type="molecule type" value="Genomic_DNA"/>
</dbReference>
<comment type="caution">
    <text evidence="3">The sequence shown here is derived from an EMBL/GenBank/DDBJ whole genome shotgun (WGS) entry which is preliminary data.</text>
</comment>
<name>A0ABS2KBN7_9GAMM</name>
<dbReference type="SUPFAM" id="SSF56935">
    <property type="entry name" value="Porins"/>
    <property type="match status" value="1"/>
</dbReference>
<feature type="compositionally biased region" description="Polar residues" evidence="1">
    <location>
        <begin position="102"/>
        <end position="114"/>
    </location>
</feature>
<protein>
    <submittedName>
        <fullName evidence="3">Porin</fullName>
    </submittedName>
</protein>